<dbReference type="PANTHER" id="PTHR37953">
    <property type="entry name" value="UPF0127 PROTEIN MJ1496"/>
    <property type="match status" value="1"/>
</dbReference>
<dbReference type="InterPro" id="IPR003795">
    <property type="entry name" value="DUF192"/>
</dbReference>
<dbReference type="OrthoDB" id="6763at2157"/>
<dbReference type="RefSeq" id="WP_188980187.1">
    <property type="nucleotide sequence ID" value="NZ_BMPG01000004.1"/>
</dbReference>
<gene>
    <name evidence="2" type="ORF">GCM10009039_28990</name>
</gene>
<dbReference type="AlphaFoldDB" id="A0A830F6Y0"/>
<organism evidence="2 3">
    <name type="scientific">Halocalculus aciditolerans</name>
    <dbReference type="NCBI Taxonomy" id="1383812"/>
    <lineage>
        <taxon>Archaea</taxon>
        <taxon>Methanobacteriati</taxon>
        <taxon>Methanobacteriota</taxon>
        <taxon>Stenosarchaea group</taxon>
        <taxon>Halobacteria</taxon>
        <taxon>Halobacteriales</taxon>
        <taxon>Halobacteriaceae</taxon>
        <taxon>Halocalculus</taxon>
    </lineage>
</organism>
<name>A0A830F6Y0_9EURY</name>
<reference evidence="2" key="1">
    <citation type="journal article" date="2014" name="Int. J. Syst. Evol. Microbiol.">
        <title>Complete genome sequence of Corynebacterium casei LMG S-19264T (=DSM 44701T), isolated from a smear-ripened cheese.</title>
        <authorList>
            <consortium name="US DOE Joint Genome Institute (JGI-PGF)"/>
            <person name="Walter F."/>
            <person name="Albersmeier A."/>
            <person name="Kalinowski J."/>
            <person name="Ruckert C."/>
        </authorList>
    </citation>
    <scope>NUCLEOTIDE SEQUENCE</scope>
    <source>
        <strain evidence="2">JCM 19596</strain>
    </source>
</reference>
<dbReference type="Pfam" id="PF02643">
    <property type="entry name" value="DUF192"/>
    <property type="match status" value="1"/>
</dbReference>
<protein>
    <recommendedName>
        <fullName evidence="4">DUF192 domain-containing protein</fullName>
    </recommendedName>
</protein>
<dbReference type="EMBL" id="BMPG01000004">
    <property type="protein sequence ID" value="GGL69232.1"/>
    <property type="molecule type" value="Genomic_DNA"/>
</dbReference>
<evidence type="ECO:0000313" key="3">
    <source>
        <dbReference type="Proteomes" id="UP000607197"/>
    </source>
</evidence>
<dbReference type="InterPro" id="IPR038695">
    <property type="entry name" value="Saro_0823-like_sf"/>
</dbReference>
<evidence type="ECO:0000313" key="2">
    <source>
        <dbReference type="EMBL" id="GGL69232.1"/>
    </source>
</evidence>
<dbReference type="Gene3D" id="2.60.120.1140">
    <property type="entry name" value="Protein of unknown function DUF192"/>
    <property type="match status" value="1"/>
</dbReference>
<feature type="transmembrane region" description="Helical" evidence="1">
    <location>
        <begin position="7"/>
        <end position="25"/>
    </location>
</feature>
<sequence length="158" mass="16904">MRSRSGVVAVVVGCALVAVGVWWVGGGFGGDAENATVTVSDANGTTLGVVSARVADTPQERYRGLSNTASLENGSGMWFVFEEEASRAFVMRDVNYPLDIVFVGADGRITVIHHAATEEPPYEKYRGRAKWVLEVPRGWASARGVDAGDRVTAIYGPR</sequence>
<proteinExistence type="predicted"/>
<evidence type="ECO:0008006" key="4">
    <source>
        <dbReference type="Google" id="ProtNLM"/>
    </source>
</evidence>
<dbReference type="PANTHER" id="PTHR37953:SF1">
    <property type="entry name" value="UPF0127 PROTEIN MJ1496"/>
    <property type="match status" value="1"/>
</dbReference>
<dbReference type="Proteomes" id="UP000607197">
    <property type="component" value="Unassembled WGS sequence"/>
</dbReference>
<keyword evidence="3" id="KW-1185">Reference proteome</keyword>
<keyword evidence="1" id="KW-0472">Membrane</keyword>
<comment type="caution">
    <text evidence="2">The sequence shown here is derived from an EMBL/GenBank/DDBJ whole genome shotgun (WGS) entry which is preliminary data.</text>
</comment>
<evidence type="ECO:0000256" key="1">
    <source>
        <dbReference type="SAM" id="Phobius"/>
    </source>
</evidence>
<keyword evidence="1" id="KW-0812">Transmembrane</keyword>
<accession>A0A830F6Y0</accession>
<keyword evidence="1" id="KW-1133">Transmembrane helix</keyword>
<reference evidence="2" key="2">
    <citation type="submission" date="2020-09" db="EMBL/GenBank/DDBJ databases">
        <authorList>
            <person name="Sun Q."/>
            <person name="Ohkuma M."/>
        </authorList>
    </citation>
    <scope>NUCLEOTIDE SEQUENCE</scope>
    <source>
        <strain evidence="2">JCM 19596</strain>
    </source>
</reference>